<sequence>MRRLLPALLALACGAAAGQALDARFACSSERNEDGEKVVYTDVATMRLKGDRIEAFSWESALHRSTHGFDCSIDDSDGLSAEVSEDGARATWRVALRDARAARDARGYTFDRRMNCTIRLVREGDSLQVKPTCPALCGSRPNFTELSVDLKTGKCRHEE</sequence>
<keyword evidence="1" id="KW-0732">Signal</keyword>
<dbReference type="RefSeq" id="WP_220806879.1">
    <property type="nucleotide sequence ID" value="NZ_BPMK01000003.1"/>
</dbReference>
<reference evidence="2 3" key="1">
    <citation type="journal article" date="2022" name="Int. J. Syst. Evol. Microbiol.">
        <title>Noviherbaspirillum aridicola sp. nov., isolated from an arid soil in Pakistan.</title>
        <authorList>
            <person name="Khan I.U."/>
            <person name="Saqib M."/>
            <person name="Amin A."/>
            <person name="Hussain F."/>
            <person name="Li L."/>
            <person name="Liu Y.H."/>
            <person name="Fang B.Z."/>
            <person name="Ahmed I."/>
            <person name="Li W.J."/>
        </authorList>
    </citation>
    <scope>NUCLEOTIDE SEQUENCE [LARGE SCALE GENOMIC DNA]</scope>
    <source>
        <strain evidence="2 3">NCCP-691</strain>
    </source>
</reference>
<proteinExistence type="predicted"/>
<feature type="signal peptide" evidence="1">
    <location>
        <begin position="1"/>
        <end position="22"/>
    </location>
</feature>
<evidence type="ECO:0000313" key="3">
    <source>
        <dbReference type="Proteomes" id="UP000887222"/>
    </source>
</evidence>
<evidence type="ECO:0000256" key="1">
    <source>
        <dbReference type="SAM" id="SignalP"/>
    </source>
</evidence>
<gene>
    <name evidence="2" type="ORF">NCCP691_07090</name>
</gene>
<organism evidence="2 3">
    <name type="scientific">Noviherbaspirillum aridicola</name>
    <dbReference type="NCBI Taxonomy" id="2849687"/>
    <lineage>
        <taxon>Bacteria</taxon>
        <taxon>Pseudomonadati</taxon>
        <taxon>Pseudomonadota</taxon>
        <taxon>Betaproteobacteria</taxon>
        <taxon>Burkholderiales</taxon>
        <taxon>Oxalobacteraceae</taxon>
        <taxon>Noviherbaspirillum</taxon>
    </lineage>
</organism>
<dbReference type="Proteomes" id="UP000887222">
    <property type="component" value="Unassembled WGS sequence"/>
</dbReference>
<evidence type="ECO:0000313" key="2">
    <source>
        <dbReference type="EMBL" id="GIZ50695.1"/>
    </source>
</evidence>
<feature type="chain" id="PRO_5046730195" evidence="1">
    <location>
        <begin position="23"/>
        <end position="159"/>
    </location>
</feature>
<accession>A0ABQ4Q1M1</accession>
<protein>
    <submittedName>
        <fullName evidence="2">Uncharacterized protein</fullName>
    </submittedName>
</protein>
<keyword evidence="3" id="KW-1185">Reference proteome</keyword>
<name>A0ABQ4Q1M1_9BURK</name>
<comment type="caution">
    <text evidence="2">The sequence shown here is derived from an EMBL/GenBank/DDBJ whole genome shotgun (WGS) entry which is preliminary data.</text>
</comment>
<dbReference type="EMBL" id="BPMK01000003">
    <property type="protein sequence ID" value="GIZ50695.1"/>
    <property type="molecule type" value="Genomic_DNA"/>
</dbReference>